<proteinExistence type="predicted"/>
<reference evidence="2" key="1">
    <citation type="submission" date="2017-05" db="UniProtKB">
        <authorList>
            <consortium name="EnsemblMetazoa"/>
        </authorList>
    </citation>
    <scope>IDENTIFICATION</scope>
</reference>
<protein>
    <submittedName>
        <fullName evidence="2">Uncharacterized protein</fullName>
    </submittedName>
</protein>
<dbReference type="InParanoid" id="A0A1X7VDY1"/>
<sequence>MFIYSLVYQNHTTLWLLLSKRARRFHRWRLSSIDLCIKRRKRENGKRMSSIDLRIKNRNERTKRKSVNRGEGALAVKHKYKP</sequence>
<accession>A0A1X7VDY1</accession>
<feature type="region of interest" description="Disordered" evidence="1">
    <location>
        <begin position="44"/>
        <end position="82"/>
    </location>
</feature>
<evidence type="ECO:0000313" key="2">
    <source>
        <dbReference type="EnsemblMetazoa" id="Aqu2.1.38251_001"/>
    </source>
</evidence>
<name>A0A1X7VDY1_AMPQE</name>
<dbReference type="AlphaFoldDB" id="A0A1X7VDY1"/>
<evidence type="ECO:0000256" key="1">
    <source>
        <dbReference type="SAM" id="MobiDB-lite"/>
    </source>
</evidence>
<organism evidence="2">
    <name type="scientific">Amphimedon queenslandica</name>
    <name type="common">Sponge</name>
    <dbReference type="NCBI Taxonomy" id="400682"/>
    <lineage>
        <taxon>Eukaryota</taxon>
        <taxon>Metazoa</taxon>
        <taxon>Porifera</taxon>
        <taxon>Demospongiae</taxon>
        <taxon>Heteroscleromorpha</taxon>
        <taxon>Haplosclerida</taxon>
        <taxon>Niphatidae</taxon>
        <taxon>Amphimedon</taxon>
    </lineage>
</organism>
<dbReference type="EnsemblMetazoa" id="Aqu2.1.38251_001">
    <property type="protein sequence ID" value="Aqu2.1.38251_001"/>
    <property type="gene ID" value="Aqu2.1.38251"/>
</dbReference>